<dbReference type="PRINTS" id="PR00120">
    <property type="entry name" value="HATPASE"/>
</dbReference>
<accession>A0ABV4TR21</accession>
<dbReference type="Pfam" id="PF08282">
    <property type="entry name" value="Hydrolase_3"/>
    <property type="match status" value="1"/>
</dbReference>
<evidence type="ECO:0000256" key="3">
    <source>
        <dbReference type="ARBA" id="ARBA00022475"/>
    </source>
</evidence>
<keyword evidence="5" id="KW-0547">Nucleotide-binding</keyword>
<evidence type="ECO:0000256" key="8">
    <source>
        <dbReference type="ARBA" id="ARBA00022989"/>
    </source>
</evidence>
<evidence type="ECO:0000256" key="9">
    <source>
        <dbReference type="ARBA" id="ARBA00023136"/>
    </source>
</evidence>
<dbReference type="InterPro" id="IPR023298">
    <property type="entry name" value="ATPase_P-typ_TM_dom_sf"/>
</dbReference>
<organism evidence="12 13">
    <name type="scientific">Flavobacterium magnesitis</name>
    <dbReference type="NCBI Taxonomy" id="3138077"/>
    <lineage>
        <taxon>Bacteria</taxon>
        <taxon>Pseudomonadati</taxon>
        <taxon>Bacteroidota</taxon>
        <taxon>Flavobacteriia</taxon>
        <taxon>Flavobacteriales</taxon>
        <taxon>Flavobacteriaceae</taxon>
        <taxon>Flavobacterium</taxon>
    </lineage>
</organism>
<dbReference type="PROSITE" id="PS00154">
    <property type="entry name" value="ATPASE_E1_E2"/>
    <property type="match status" value="1"/>
</dbReference>
<dbReference type="Gene3D" id="3.40.50.1000">
    <property type="entry name" value="HAD superfamily/HAD-like"/>
    <property type="match status" value="1"/>
</dbReference>
<dbReference type="InterPro" id="IPR036412">
    <property type="entry name" value="HAD-like_sf"/>
</dbReference>
<evidence type="ECO:0000256" key="6">
    <source>
        <dbReference type="ARBA" id="ARBA00022840"/>
    </source>
</evidence>
<dbReference type="SMART" id="SM00831">
    <property type="entry name" value="Cation_ATPase_N"/>
    <property type="match status" value="1"/>
</dbReference>
<protein>
    <submittedName>
        <fullName evidence="12">HAD-IC family P-type ATPase</fullName>
    </submittedName>
</protein>
<dbReference type="Pfam" id="PF00689">
    <property type="entry name" value="Cation_ATPase_C"/>
    <property type="match status" value="1"/>
</dbReference>
<evidence type="ECO:0000256" key="1">
    <source>
        <dbReference type="ARBA" id="ARBA00004651"/>
    </source>
</evidence>
<evidence type="ECO:0000256" key="4">
    <source>
        <dbReference type="ARBA" id="ARBA00022692"/>
    </source>
</evidence>
<feature type="transmembrane region" description="Helical" evidence="10">
    <location>
        <begin position="851"/>
        <end position="870"/>
    </location>
</feature>
<dbReference type="SFLD" id="SFLDG00002">
    <property type="entry name" value="C1.7:_P-type_atpase_like"/>
    <property type="match status" value="1"/>
</dbReference>
<dbReference type="Gene3D" id="3.40.1110.10">
    <property type="entry name" value="Calcium-transporting ATPase, cytoplasmic domain N"/>
    <property type="match status" value="1"/>
</dbReference>
<reference evidence="12 13" key="1">
    <citation type="submission" date="2024-04" db="EMBL/GenBank/DDBJ databases">
        <title>New Clade of Flavobacterium.</title>
        <authorList>
            <person name="Matos L."/>
            <person name="Proenca D.N."/>
            <person name="Fransisco R.M."/>
            <person name="Chung A.P."/>
            <person name="Maccario L."/>
            <person name="Sorensen S.J."/>
            <person name="Morais P.V."/>
        </authorList>
    </citation>
    <scope>NUCLEOTIDE SEQUENCE [LARGE SCALE GENOMIC DNA]</scope>
    <source>
        <strain evidence="12 13">FBOR7N2.3</strain>
    </source>
</reference>
<dbReference type="PRINTS" id="PR00119">
    <property type="entry name" value="CATATPASE"/>
</dbReference>
<sequence length="915" mass="99999">MKTELKKKHANQWHSLSHTEVLKLLKSSIEGISSKEANERFKKEGGNTLVRRGRESFFKILIRQFLNPLIYILFVATILAIVMGKITDGIVVFSVILINAIIGFIQEYQAGSTIEGLLKLVPEKATVMRDDEQQNIPISELVSGDYVILQAGDRVPADIRLSFTKNAQCDESILTGESLPAEKEILPVAPDAGLSDRNCMIFSGTLITSGTAEGVVVATGMHTEIGKIASLLESATSPKSPLTLSLEKIALRITYSIIVVGVAVFALAIFRDYTFIDAAFSAITLAVATIPEGLPAVITIAATIGVTRMAKRKAIIRHLSSVETLGSTTVICSDKTGTLTRNEMLVNFLWNEKGEFSILEADNSTTGKIIKHGSSIEAEEHELRELFFSAALCNDATIQQGDTMNNAKATGDPTEIALLKASLNFGIDLDDLKDNWPRLDELPFDSDRKIMATLHQSPDGDKIIYLKGAPESVIPLLTYSTETSEKTLEKDIRSAVLTFAEKGMRVLAFATKKLQKEDLPNINEENLRQFDFLGLMAMSDPPRIEVKDAIKACHNAGIIVKMITGDHPATAAEIGKQLGLTQDGKVITGDELQKLNEIDLQETVKATHIFARVSPSDKLRLVEALQANGEIVAMTGDGVNDAPALKRADIGVAMGISGTAVAKESADMIIANDNFKSIEAAVEEGRRVFDNLLKCLAFLLPTSIGLGLVIFIAVMFFPSENGVLLKPMLPVQVLWINLITAVTLTLPLALEAKDPDVMNRPPRKPGIPLLSSFLIFRIILVALIMAGGTIGSFLWEYHLELSKGISSSLAVSEAQTMAATTMVLFQVFYLIDCRSLKLPIHKIAVFSNPSIYFGIGGVLLAQAAFVYIPFMNLWFHTSPLNTKAWAMSFLVAFSILIIIGIEKWIRYKYFKDIEI</sequence>
<evidence type="ECO:0000256" key="10">
    <source>
        <dbReference type="SAM" id="Phobius"/>
    </source>
</evidence>
<feature type="transmembrane region" description="Helical" evidence="10">
    <location>
        <begin position="814"/>
        <end position="831"/>
    </location>
</feature>
<feature type="transmembrane region" description="Helical" evidence="10">
    <location>
        <begin position="282"/>
        <end position="307"/>
    </location>
</feature>
<keyword evidence="3" id="KW-1003">Cell membrane</keyword>
<comment type="caution">
    <text evidence="12">The sequence shown here is derived from an EMBL/GenBank/DDBJ whole genome shotgun (WGS) entry which is preliminary data.</text>
</comment>
<dbReference type="PANTHER" id="PTHR43294:SF21">
    <property type="entry name" value="CATION TRANSPORTING ATPASE"/>
    <property type="match status" value="1"/>
</dbReference>
<feature type="transmembrane region" description="Helical" evidence="10">
    <location>
        <begin position="696"/>
        <end position="717"/>
    </location>
</feature>
<dbReference type="SUPFAM" id="SSF81653">
    <property type="entry name" value="Calcium ATPase, transduction domain A"/>
    <property type="match status" value="1"/>
</dbReference>
<dbReference type="InterPro" id="IPR059000">
    <property type="entry name" value="ATPase_P-type_domA"/>
</dbReference>
<proteinExistence type="inferred from homology"/>
<dbReference type="InterPro" id="IPR018303">
    <property type="entry name" value="ATPase_P-typ_P_site"/>
</dbReference>
<dbReference type="RefSeq" id="WP_373393187.1">
    <property type="nucleotide sequence ID" value="NZ_JBCFQJ010000015.1"/>
</dbReference>
<evidence type="ECO:0000259" key="11">
    <source>
        <dbReference type="SMART" id="SM00831"/>
    </source>
</evidence>
<dbReference type="SUPFAM" id="SSF81660">
    <property type="entry name" value="Metal cation-transporting ATPase, ATP-binding domain N"/>
    <property type="match status" value="1"/>
</dbReference>
<keyword evidence="6" id="KW-0067">ATP-binding</keyword>
<dbReference type="PANTHER" id="PTHR43294">
    <property type="entry name" value="SODIUM/POTASSIUM-TRANSPORTING ATPASE SUBUNIT ALPHA"/>
    <property type="match status" value="1"/>
</dbReference>
<dbReference type="InterPro" id="IPR006068">
    <property type="entry name" value="ATPase_P-typ_cation-transptr_C"/>
</dbReference>
<feature type="transmembrane region" description="Helical" evidence="10">
    <location>
        <begin position="770"/>
        <end position="794"/>
    </location>
</feature>
<name>A0ABV4TR21_9FLAO</name>
<evidence type="ECO:0000256" key="5">
    <source>
        <dbReference type="ARBA" id="ARBA00022741"/>
    </source>
</evidence>
<dbReference type="InterPro" id="IPR004014">
    <property type="entry name" value="ATPase_P-typ_cation-transptr_N"/>
</dbReference>
<evidence type="ECO:0000256" key="2">
    <source>
        <dbReference type="ARBA" id="ARBA00005675"/>
    </source>
</evidence>
<evidence type="ECO:0000313" key="13">
    <source>
        <dbReference type="Proteomes" id="UP001574170"/>
    </source>
</evidence>
<dbReference type="Gene3D" id="1.20.1110.10">
    <property type="entry name" value="Calcium-transporting ATPase, transmembrane domain"/>
    <property type="match status" value="1"/>
</dbReference>
<keyword evidence="4 10" id="KW-0812">Transmembrane</keyword>
<dbReference type="Proteomes" id="UP001574170">
    <property type="component" value="Unassembled WGS sequence"/>
</dbReference>
<dbReference type="InterPro" id="IPR023299">
    <property type="entry name" value="ATPase_P-typ_cyto_dom_N"/>
</dbReference>
<dbReference type="Pfam" id="PF13246">
    <property type="entry name" value="Cation_ATPase"/>
    <property type="match status" value="1"/>
</dbReference>
<feature type="transmembrane region" description="Helical" evidence="10">
    <location>
        <begin position="729"/>
        <end position="750"/>
    </location>
</feature>
<evidence type="ECO:0000256" key="7">
    <source>
        <dbReference type="ARBA" id="ARBA00022967"/>
    </source>
</evidence>
<feature type="transmembrane region" description="Helical" evidence="10">
    <location>
        <begin position="249"/>
        <end position="270"/>
    </location>
</feature>
<dbReference type="SFLD" id="SFLDF00027">
    <property type="entry name" value="p-type_atpase"/>
    <property type="match status" value="1"/>
</dbReference>
<dbReference type="EMBL" id="JBCFQK010000032">
    <property type="protein sequence ID" value="MFA9195791.1"/>
    <property type="molecule type" value="Genomic_DNA"/>
</dbReference>
<dbReference type="SFLD" id="SFLDS00003">
    <property type="entry name" value="Haloacid_Dehalogenase"/>
    <property type="match status" value="1"/>
</dbReference>
<comment type="subcellular location">
    <subcellularLocation>
        <location evidence="1">Cell membrane</location>
        <topology evidence="1">Multi-pass membrane protein</topology>
    </subcellularLocation>
</comment>
<dbReference type="NCBIfam" id="TIGR01494">
    <property type="entry name" value="ATPase_P-type"/>
    <property type="match status" value="2"/>
</dbReference>
<dbReference type="Gene3D" id="2.70.150.10">
    <property type="entry name" value="Calcium-transporting ATPase, cytoplasmic transduction domain A"/>
    <property type="match status" value="1"/>
</dbReference>
<feature type="domain" description="Cation-transporting P-type ATPase N-terminal" evidence="11">
    <location>
        <begin position="12"/>
        <end position="85"/>
    </location>
</feature>
<dbReference type="InterPro" id="IPR001757">
    <property type="entry name" value="P_typ_ATPase"/>
</dbReference>
<dbReference type="SUPFAM" id="SSF56784">
    <property type="entry name" value="HAD-like"/>
    <property type="match status" value="1"/>
</dbReference>
<keyword evidence="9 10" id="KW-0472">Membrane</keyword>
<keyword evidence="8 10" id="KW-1133">Transmembrane helix</keyword>
<evidence type="ECO:0000313" key="12">
    <source>
        <dbReference type="EMBL" id="MFA9195791.1"/>
    </source>
</evidence>
<keyword evidence="13" id="KW-1185">Reference proteome</keyword>
<feature type="transmembrane region" description="Helical" evidence="10">
    <location>
        <begin position="60"/>
        <end position="83"/>
    </location>
</feature>
<dbReference type="InterPro" id="IPR008250">
    <property type="entry name" value="ATPase_P-typ_transduc_dom_A_sf"/>
</dbReference>
<keyword evidence="7" id="KW-1278">Translocase</keyword>
<feature type="transmembrane region" description="Helical" evidence="10">
    <location>
        <begin position="89"/>
        <end position="105"/>
    </location>
</feature>
<comment type="similarity">
    <text evidence="2">Belongs to the cation transport ATPase (P-type) (TC 3.A.3) family. Type IIA subfamily.</text>
</comment>
<feature type="transmembrane region" description="Helical" evidence="10">
    <location>
        <begin position="882"/>
        <end position="901"/>
    </location>
</feature>
<dbReference type="Pfam" id="PF00122">
    <property type="entry name" value="E1-E2_ATPase"/>
    <property type="match status" value="1"/>
</dbReference>
<dbReference type="SUPFAM" id="SSF81665">
    <property type="entry name" value="Calcium ATPase, transmembrane domain M"/>
    <property type="match status" value="1"/>
</dbReference>
<dbReference type="Pfam" id="PF00690">
    <property type="entry name" value="Cation_ATPase_N"/>
    <property type="match status" value="1"/>
</dbReference>
<dbReference type="InterPro" id="IPR023214">
    <property type="entry name" value="HAD_sf"/>
</dbReference>
<dbReference type="InterPro" id="IPR050510">
    <property type="entry name" value="Cation_transp_ATPase_P-type"/>
</dbReference>
<dbReference type="InterPro" id="IPR044492">
    <property type="entry name" value="P_typ_ATPase_HD_dom"/>
</dbReference>
<gene>
    <name evidence="12" type="ORF">AAGV33_15370</name>
</gene>